<dbReference type="InterPro" id="IPR050105">
    <property type="entry name" value="MoCo_biosynth_MoaA/MoaC"/>
</dbReference>
<gene>
    <name evidence="14" type="ORF">SAMN02745220_00523</name>
</gene>
<keyword evidence="10" id="KW-0501">Molybdenum cofactor biosynthesis</keyword>
<evidence type="ECO:0000259" key="13">
    <source>
        <dbReference type="PROSITE" id="PS51918"/>
    </source>
</evidence>
<dbReference type="EMBL" id="FRFE01000002">
    <property type="protein sequence ID" value="SHO43808.1"/>
    <property type="molecule type" value="Genomic_DNA"/>
</dbReference>
<evidence type="ECO:0000256" key="6">
    <source>
        <dbReference type="ARBA" id="ARBA00022741"/>
    </source>
</evidence>
<evidence type="ECO:0000256" key="7">
    <source>
        <dbReference type="ARBA" id="ARBA00023004"/>
    </source>
</evidence>
<organism evidence="14 15">
    <name type="scientific">Desulfopila aestuarii DSM 18488</name>
    <dbReference type="NCBI Taxonomy" id="1121416"/>
    <lineage>
        <taxon>Bacteria</taxon>
        <taxon>Pseudomonadati</taxon>
        <taxon>Thermodesulfobacteriota</taxon>
        <taxon>Desulfobulbia</taxon>
        <taxon>Desulfobulbales</taxon>
        <taxon>Desulfocapsaceae</taxon>
        <taxon>Desulfopila</taxon>
    </lineage>
</organism>
<dbReference type="STRING" id="1121416.SAMN02745220_00523"/>
<evidence type="ECO:0000256" key="12">
    <source>
        <dbReference type="ARBA" id="ARBA00048697"/>
    </source>
</evidence>
<dbReference type="InterPro" id="IPR000385">
    <property type="entry name" value="MoaA_NifB_PqqE_Fe-S-bd_CS"/>
</dbReference>
<dbReference type="Pfam" id="PF04055">
    <property type="entry name" value="Radical_SAM"/>
    <property type="match status" value="1"/>
</dbReference>
<evidence type="ECO:0000256" key="10">
    <source>
        <dbReference type="ARBA" id="ARBA00023150"/>
    </source>
</evidence>
<sequence>MNAPLSNGLFSLPRLSDKHGRCVTYLRLSITDRCNLRCRYCMPENGVQFLPHARILSYEELERLSNIFIGLGINKIRITGGEPLVRRDCLEFMEKLRLQHPKLDLRITTNGTELVQHLPRLRKINIGGINLSLDSLDTHRFAHITRRDKLATVLSGFHMAMELGIPLKLNTVVQQDTTDDELVQMASLAKDNPITVRFIELMPFTGALVPSQSQQSEPLNLRLLRLFPGLTEMEAKDISTAKIYTMNGYFGSLGIIEGESRKFCGSCNKVRITPTGLMKNCLYDDGILNLRDLLREGADNIEIGKQITAAVWNKQPDGHQAAIQRPGKCENSMATIGG</sequence>
<dbReference type="CDD" id="cd01335">
    <property type="entry name" value="Radical_SAM"/>
    <property type="match status" value="1"/>
</dbReference>
<dbReference type="PROSITE" id="PS51918">
    <property type="entry name" value="RADICAL_SAM"/>
    <property type="match status" value="1"/>
</dbReference>
<evidence type="ECO:0000256" key="4">
    <source>
        <dbReference type="ARBA" id="ARBA00022691"/>
    </source>
</evidence>
<dbReference type="SUPFAM" id="SSF102114">
    <property type="entry name" value="Radical SAM enzymes"/>
    <property type="match status" value="1"/>
</dbReference>
<dbReference type="NCBIfam" id="TIGR02666">
    <property type="entry name" value="moaA"/>
    <property type="match status" value="1"/>
</dbReference>
<keyword evidence="8" id="KW-0411">Iron-sulfur</keyword>
<dbReference type="PANTHER" id="PTHR22960:SF0">
    <property type="entry name" value="MOLYBDENUM COFACTOR BIOSYNTHESIS PROTEIN 1"/>
    <property type="match status" value="1"/>
</dbReference>
<dbReference type="GO" id="GO:0061799">
    <property type="term" value="F:cyclic pyranopterin monophosphate synthase activity"/>
    <property type="evidence" value="ECO:0007669"/>
    <property type="project" value="TreeGrafter"/>
</dbReference>
<keyword evidence="11" id="KW-0456">Lyase</keyword>
<evidence type="ECO:0000256" key="5">
    <source>
        <dbReference type="ARBA" id="ARBA00022723"/>
    </source>
</evidence>
<dbReference type="InterPro" id="IPR007197">
    <property type="entry name" value="rSAM"/>
</dbReference>
<dbReference type="SFLD" id="SFLDG01067">
    <property type="entry name" value="SPASM/twitch_domain_containing"/>
    <property type="match status" value="1"/>
</dbReference>
<dbReference type="SMART" id="SM00729">
    <property type="entry name" value="Elp3"/>
    <property type="match status" value="1"/>
</dbReference>
<proteinExistence type="predicted"/>
<dbReference type="Proteomes" id="UP000184603">
    <property type="component" value="Unassembled WGS sequence"/>
</dbReference>
<dbReference type="PANTHER" id="PTHR22960">
    <property type="entry name" value="MOLYBDOPTERIN COFACTOR SYNTHESIS PROTEIN A"/>
    <property type="match status" value="1"/>
</dbReference>
<dbReference type="InterPro" id="IPR013483">
    <property type="entry name" value="MoaA"/>
</dbReference>
<evidence type="ECO:0000313" key="14">
    <source>
        <dbReference type="EMBL" id="SHO43808.1"/>
    </source>
</evidence>
<comment type="cofactor">
    <cofactor evidence="1">
        <name>[4Fe-4S] cluster</name>
        <dbReference type="ChEBI" id="CHEBI:49883"/>
    </cofactor>
</comment>
<evidence type="ECO:0000256" key="11">
    <source>
        <dbReference type="ARBA" id="ARBA00023239"/>
    </source>
</evidence>
<dbReference type="OrthoDB" id="9763993at2"/>
<dbReference type="EC" id="4.1.99.22" evidence="2"/>
<protein>
    <recommendedName>
        <fullName evidence="2">GTP 3',8-cyclase</fullName>
        <ecNumber evidence="2">4.1.99.22</ecNumber>
    </recommendedName>
</protein>
<dbReference type="Gene3D" id="3.20.20.70">
    <property type="entry name" value="Aldolase class I"/>
    <property type="match status" value="1"/>
</dbReference>
<evidence type="ECO:0000256" key="1">
    <source>
        <dbReference type="ARBA" id="ARBA00001966"/>
    </source>
</evidence>
<reference evidence="14 15" key="1">
    <citation type="submission" date="2016-12" db="EMBL/GenBank/DDBJ databases">
        <authorList>
            <person name="Song W.-J."/>
            <person name="Kurnit D.M."/>
        </authorList>
    </citation>
    <scope>NUCLEOTIDE SEQUENCE [LARGE SCALE GENOMIC DNA]</scope>
    <source>
        <strain evidence="14 15">DSM 18488</strain>
    </source>
</reference>
<keyword evidence="15" id="KW-1185">Reference proteome</keyword>
<dbReference type="GO" id="GO:0005525">
    <property type="term" value="F:GTP binding"/>
    <property type="evidence" value="ECO:0007669"/>
    <property type="project" value="UniProtKB-KW"/>
</dbReference>
<dbReference type="InterPro" id="IPR006638">
    <property type="entry name" value="Elp3/MiaA/NifB-like_rSAM"/>
</dbReference>
<accession>A0A1M7XXZ4</accession>
<dbReference type="AlphaFoldDB" id="A0A1M7XXZ4"/>
<keyword evidence="4" id="KW-0949">S-adenosyl-L-methionine</keyword>
<dbReference type="GO" id="GO:0006777">
    <property type="term" value="P:Mo-molybdopterin cofactor biosynthetic process"/>
    <property type="evidence" value="ECO:0007669"/>
    <property type="project" value="UniProtKB-KW"/>
</dbReference>
<name>A0A1M7XXZ4_9BACT</name>
<dbReference type="PROSITE" id="PS01305">
    <property type="entry name" value="MOAA_NIFB_PQQE"/>
    <property type="match status" value="1"/>
</dbReference>
<dbReference type="GO" id="GO:0051539">
    <property type="term" value="F:4 iron, 4 sulfur cluster binding"/>
    <property type="evidence" value="ECO:0007669"/>
    <property type="project" value="UniProtKB-KW"/>
</dbReference>
<keyword evidence="9" id="KW-0342">GTP-binding</keyword>
<evidence type="ECO:0000256" key="8">
    <source>
        <dbReference type="ARBA" id="ARBA00023014"/>
    </source>
</evidence>
<evidence type="ECO:0000256" key="2">
    <source>
        <dbReference type="ARBA" id="ARBA00012167"/>
    </source>
</evidence>
<keyword evidence="3" id="KW-0004">4Fe-4S</keyword>
<dbReference type="InterPro" id="IPR013785">
    <property type="entry name" value="Aldolase_TIM"/>
</dbReference>
<evidence type="ECO:0000313" key="15">
    <source>
        <dbReference type="Proteomes" id="UP000184603"/>
    </source>
</evidence>
<dbReference type="CDD" id="cd21117">
    <property type="entry name" value="Twitch_MoaA"/>
    <property type="match status" value="1"/>
</dbReference>
<keyword evidence="7" id="KW-0408">Iron</keyword>
<evidence type="ECO:0000256" key="3">
    <source>
        <dbReference type="ARBA" id="ARBA00022485"/>
    </source>
</evidence>
<dbReference type="GO" id="GO:0061798">
    <property type="term" value="F:GTP 3',8'-cyclase activity"/>
    <property type="evidence" value="ECO:0007669"/>
    <property type="project" value="UniProtKB-EC"/>
</dbReference>
<evidence type="ECO:0000256" key="9">
    <source>
        <dbReference type="ARBA" id="ARBA00023134"/>
    </source>
</evidence>
<dbReference type="InterPro" id="IPR040064">
    <property type="entry name" value="MoaA-like"/>
</dbReference>
<dbReference type="SFLD" id="SFLDG01386">
    <property type="entry name" value="main_SPASM_domain-containing"/>
    <property type="match status" value="1"/>
</dbReference>
<keyword evidence="6" id="KW-0547">Nucleotide-binding</keyword>
<keyword evidence="5" id="KW-0479">Metal-binding</keyword>
<dbReference type="GO" id="GO:0046872">
    <property type="term" value="F:metal ion binding"/>
    <property type="evidence" value="ECO:0007669"/>
    <property type="project" value="UniProtKB-KW"/>
</dbReference>
<dbReference type="RefSeq" id="WP_073611890.1">
    <property type="nucleotide sequence ID" value="NZ_FRFE01000002.1"/>
</dbReference>
<dbReference type="Pfam" id="PF06463">
    <property type="entry name" value="Mob_synth_C"/>
    <property type="match status" value="1"/>
</dbReference>
<dbReference type="SFLD" id="SFLDS00029">
    <property type="entry name" value="Radical_SAM"/>
    <property type="match status" value="1"/>
</dbReference>
<dbReference type="InterPro" id="IPR058240">
    <property type="entry name" value="rSAM_sf"/>
</dbReference>
<dbReference type="InterPro" id="IPR010505">
    <property type="entry name" value="MoaA_twitch"/>
</dbReference>
<dbReference type="SFLD" id="SFLDG01383">
    <property type="entry name" value="cyclic_pyranopterin_phosphate"/>
    <property type="match status" value="1"/>
</dbReference>
<comment type="catalytic activity">
    <reaction evidence="12">
        <text>GTP + AH2 + S-adenosyl-L-methionine = (8S)-3',8-cyclo-7,8-dihydroguanosine 5'-triphosphate + 5'-deoxyadenosine + L-methionine + A + H(+)</text>
        <dbReference type="Rhea" id="RHEA:49576"/>
        <dbReference type="ChEBI" id="CHEBI:13193"/>
        <dbReference type="ChEBI" id="CHEBI:15378"/>
        <dbReference type="ChEBI" id="CHEBI:17319"/>
        <dbReference type="ChEBI" id="CHEBI:17499"/>
        <dbReference type="ChEBI" id="CHEBI:37565"/>
        <dbReference type="ChEBI" id="CHEBI:57844"/>
        <dbReference type="ChEBI" id="CHEBI:59789"/>
        <dbReference type="ChEBI" id="CHEBI:131766"/>
        <dbReference type="EC" id="4.1.99.22"/>
    </reaction>
</comment>
<dbReference type="UniPathway" id="UPA00344"/>
<feature type="domain" description="Radical SAM core" evidence="13">
    <location>
        <begin position="18"/>
        <end position="241"/>
    </location>
</feature>